<accession>A0ABQ1F2R4</accession>
<protein>
    <recommendedName>
        <fullName evidence="3">Secreted protein</fullName>
    </recommendedName>
</protein>
<evidence type="ECO:0008006" key="3">
    <source>
        <dbReference type="Google" id="ProtNLM"/>
    </source>
</evidence>
<name>A0ABQ1F2R4_9BACL</name>
<organism evidence="1 2">
    <name type="scientific">Paenibacillus marchantiophytorum</name>
    <dbReference type="NCBI Taxonomy" id="1619310"/>
    <lineage>
        <taxon>Bacteria</taxon>
        <taxon>Bacillati</taxon>
        <taxon>Bacillota</taxon>
        <taxon>Bacilli</taxon>
        <taxon>Bacillales</taxon>
        <taxon>Paenibacillaceae</taxon>
        <taxon>Paenibacillus</taxon>
    </lineage>
</organism>
<keyword evidence="2" id="KW-1185">Reference proteome</keyword>
<sequence length="83" mass="9449">MNQRKSPHGLFFHILTISISINLKQSLAFPHDPHRARKVEKQPYRIRKTRQISESAQLTLKYSVKAAGSAGTKPVRLQNNLTV</sequence>
<evidence type="ECO:0000313" key="1">
    <source>
        <dbReference type="EMBL" id="GFZ98230.1"/>
    </source>
</evidence>
<reference evidence="2" key="1">
    <citation type="journal article" date="2019" name="Int. J. Syst. Evol. Microbiol.">
        <title>The Global Catalogue of Microorganisms (GCM) 10K type strain sequencing project: providing services to taxonomists for standard genome sequencing and annotation.</title>
        <authorList>
            <consortium name="The Broad Institute Genomics Platform"/>
            <consortium name="The Broad Institute Genome Sequencing Center for Infectious Disease"/>
            <person name="Wu L."/>
            <person name="Ma J."/>
        </authorList>
    </citation>
    <scope>NUCLEOTIDE SEQUENCE [LARGE SCALE GENOMIC DNA]</scope>
    <source>
        <strain evidence="2">CGMCC 1.15043</strain>
    </source>
</reference>
<evidence type="ECO:0000313" key="2">
    <source>
        <dbReference type="Proteomes" id="UP000615455"/>
    </source>
</evidence>
<comment type="caution">
    <text evidence="1">The sequence shown here is derived from an EMBL/GenBank/DDBJ whole genome shotgun (WGS) entry which is preliminary data.</text>
</comment>
<dbReference type="Proteomes" id="UP000615455">
    <property type="component" value="Unassembled WGS sequence"/>
</dbReference>
<gene>
    <name evidence="1" type="ORF">GCM10008018_50560</name>
</gene>
<proteinExistence type="predicted"/>
<dbReference type="EMBL" id="BMHE01000034">
    <property type="protein sequence ID" value="GFZ98230.1"/>
    <property type="molecule type" value="Genomic_DNA"/>
</dbReference>